<evidence type="ECO:0000256" key="1">
    <source>
        <dbReference type="SAM" id="MobiDB-lite"/>
    </source>
</evidence>
<dbReference type="GeneID" id="103708260"/>
<reference evidence="3" key="2">
    <citation type="submission" date="2025-08" db="UniProtKB">
        <authorList>
            <consortium name="RefSeq"/>
        </authorList>
    </citation>
    <scope>IDENTIFICATION</scope>
    <source>
        <tissue evidence="3">Young leaves</tissue>
    </source>
</reference>
<dbReference type="KEGG" id="pda:103708260"/>
<feature type="region of interest" description="Disordered" evidence="1">
    <location>
        <begin position="1"/>
        <end position="32"/>
    </location>
</feature>
<proteinExistence type="predicted"/>
<evidence type="ECO:0000313" key="2">
    <source>
        <dbReference type="Proteomes" id="UP000228380"/>
    </source>
</evidence>
<keyword evidence="2" id="KW-1185">Reference proteome</keyword>
<reference evidence="2" key="1">
    <citation type="journal article" date="2019" name="Nat. Commun.">
        <title>Genome-wide association mapping of date palm fruit traits.</title>
        <authorList>
            <person name="Hazzouri K.M."/>
            <person name="Gros-Balthazard M."/>
            <person name="Flowers J.M."/>
            <person name="Copetti D."/>
            <person name="Lemansour A."/>
            <person name="Lebrun M."/>
            <person name="Masmoudi K."/>
            <person name="Ferrand S."/>
            <person name="Dhar M.I."/>
            <person name="Fresquez Z.A."/>
            <person name="Rosas U."/>
            <person name="Zhang J."/>
            <person name="Talag J."/>
            <person name="Lee S."/>
            <person name="Kudrna D."/>
            <person name="Powell R.F."/>
            <person name="Leitch I.J."/>
            <person name="Krueger R.R."/>
            <person name="Wing R.A."/>
            <person name="Amiri K.M.A."/>
            <person name="Purugganan M.D."/>
        </authorList>
    </citation>
    <scope>NUCLEOTIDE SEQUENCE [LARGE SCALE GENOMIC DNA]</scope>
    <source>
        <strain evidence="2">cv. Khalas</strain>
    </source>
</reference>
<dbReference type="AlphaFoldDB" id="A0A8B7C414"/>
<accession>A0A8B7C414</accession>
<sequence>MDKEHSALGKQTPPSIGSPMNEKPDGISHKVNGYKSITPEVLQVPKTFKFPDSRRYLSPTDLIISPVSKRLLARNQKVTTLSMQAENPFVEGDEKIQLKLKAVTCIQHLF</sequence>
<protein>
    <submittedName>
        <fullName evidence="3">Uncharacterized protein LOC103708260 isoform X1</fullName>
    </submittedName>
</protein>
<dbReference type="RefSeq" id="XP_008791318.1">
    <property type="nucleotide sequence ID" value="XM_008793096.3"/>
</dbReference>
<gene>
    <name evidence="3" type="primary">LOC103708260</name>
</gene>
<dbReference type="PANTHER" id="PTHR36747">
    <property type="entry name" value="HYDROXYPROLINE-RICH GLYCOPROTEIN FAMILY PROTEIN"/>
    <property type="match status" value="1"/>
</dbReference>
<organism evidence="2 3">
    <name type="scientific">Phoenix dactylifera</name>
    <name type="common">Date palm</name>
    <dbReference type="NCBI Taxonomy" id="42345"/>
    <lineage>
        <taxon>Eukaryota</taxon>
        <taxon>Viridiplantae</taxon>
        <taxon>Streptophyta</taxon>
        <taxon>Embryophyta</taxon>
        <taxon>Tracheophyta</taxon>
        <taxon>Spermatophyta</taxon>
        <taxon>Magnoliopsida</taxon>
        <taxon>Liliopsida</taxon>
        <taxon>Arecaceae</taxon>
        <taxon>Coryphoideae</taxon>
        <taxon>Phoeniceae</taxon>
        <taxon>Phoenix</taxon>
    </lineage>
</organism>
<dbReference type="OrthoDB" id="764782at2759"/>
<evidence type="ECO:0000313" key="3">
    <source>
        <dbReference type="RefSeq" id="XP_008791318.1"/>
    </source>
</evidence>
<dbReference type="PANTHER" id="PTHR36747:SF1">
    <property type="entry name" value="HYDROXYPROLINE-RICH GLYCOPROTEIN FAMILY PROTEIN"/>
    <property type="match status" value="1"/>
</dbReference>
<dbReference type="Proteomes" id="UP000228380">
    <property type="component" value="Chromosome 15"/>
</dbReference>
<name>A0A8B7C414_PHODC</name>